<dbReference type="Proteomes" id="UP000799438">
    <property type="component" value="Unassembled WGS sequence"/>
</dbReference>
<dbReference type="SUPFAM" id="SSF46565">
    <property type="entry name" value="Chaperone J-domain"/>
    <property type="match status" value="1"/>
</dbReference>
<dbReference type="RefSeq" id="XP_033391793.1">
    <property type="nucleotide sequence ID" value="XM_033537640.1"/>
</dbReference>
<evidence type="ECO:0000313" key="4">
    <source>
        <dbReference type="Proteomes" id="UP000799438"/>
    </source>
</evidence>
<dbReference type="GO" id="GO:0051787">
    <property type="term" value="F:misfolded protein binding"/>
    <property type="evidence" value="ECO:0007669"/>
    <property type="project" value="TreeGrafter"/>
</dbReference>
<dbReference type="EMBL" id="ML995535">
    <property type="protein sequence ID" value="KAF2136075.1"/>
    <property type="molecule type" value="Genomic_DNA"/>
</dbReference>
<dbReference type="PRINTS" id="PR00625">
    <property type="entry name" value="JDOMAIN"/>
</dbReference>
<dbReference type="CDD" id="cd06257">
    <property type="entry name" value="DnaJ"/>
    <property type="match status" value="1"/>
</dbReference>
<reference evidence="3" key="1">
    <citation type="journal article" date="2020" name="Stud. Mycol.">
        <title>101 Dothideomycetes genomes: a test case for predicting lifestyles and emergence of pathogens.</title>
        <authorList>
            <person name="Haridas S."/>
            <person name="Albert R."/>
            <person name="Binder M."/>
            <person name="Bloem J."/>
            <person name="Labutti K."/>
            <person name="Salamov A."/>
            <person name="Andreopoulos B."/>
            <person name="Baker S."/>
            <person name="Barry K."/>
            <person name="Bills G."/>
            <person name="Bluhm B."/>
            <person name="Cannon C."/>
            <person name="Castanera R."/>
            <person name="Culley D."/>
            <person name="Daum C."/>
            <person name="Ezra D."/>
            <person name="Gonzalez J."/>
            <person name="Henrissat B."/>
            <person name="Kuo A."/>
            <person name="Liang C."/>
            <person name="Lipzen A."/>
            <person name="Lutzoni F."/>
            <person name="Magnuson J."/>
            <person name="Mondo S."/>
            <person name="Nolan M."/>
            <person name="Ohm R."/>
            <person name="Pangilinan J."/>
            <person name="Park H.-J."/>
            <person name="Ramirez L."/>
            <person name="Alfaro M."/>
            <person name="Sun H."/>
            <person name="Tritt A."/>
            <person name="Yoshinaga Y."/>
            <person name="Zwiers L.-H."/>
            <person name="Turgeon B."/>
            <person name="Goodwin S."/>
            <person name="Spatafora J."/>
            <person name="Crous P."/>
            <person name="Grigoriev I."/>
        </authorList>
    </citation>
    <scope>NUCLEOTIDE SEQUENCE</scope>
    <source>
        <strain evidence="3">CBS 121167</strain>
    </source>
</reference>
<dbReference type="PROSITE" id="PS50076">
    <property type="entry name" value="DNAJ_2"/>
    <property type="match status" value="1"/>
</dbReference>
<protein>
    <recommendedName>
        <fullName evidence="2">J domain-containing protein</fullName>
    </recommendedName>
</protein>
<feature type="domain" description="J" evidence="2">
    <location>
        <begin position="7"/>
        <end position="69"/>
    </location>
</feature>
<name>A0A6A6AYM8_9PEZI</name>
<gene>
    <name evidence="3" type="ORF">K452DRAFT_238130</name>
</gene>
<proteinExistence type="predicted"/>
<dbReference type="InterPro" id="IPR036869">
    <property type="entry name" value="J_dom_sf"/>
</dbReference>
<dbReference type="InterPro" id="IPR018253">
    <property type="entry name" value="DnaJ_domain_CS"/>
</dbReference>
<dbReference type="SMART" id="SM00271">
    <property type="entry name" value="DnaJ"/>
    <property type="match status" value="1"/>
</dbReference>
<evidence type="ECO:0000313" key="3">
    <source>
        <dbReference type="EMBL" id="KAF2136075.1"/>
    </source>
</evidence>
<dbReference type="OrthoDB" id="10250354at2759"/>
<dbReference type="Pfam" id="PF00226">
    <property type="entry name" value="DnaJ"/>
    <property type="match status" value="1"/>
</dbReference>
<dbReference type="PANTHER" id="PTHR44360">
    <property type="entry name" value="DNAJ HOMOLOG SUBFAMILY B MEMBER 9"/>
    <property type="match status" value="1"/>
</dbReference>
<dbReference type="PROSITE" id="PS00636">
    <property type="entry name" value="DNAJ_1"/>
    <property type="match status" value="1"/>
</dbReference>
<accession>A0A6A6AYM8</accession>
<dbReference type="GO" id="GO:0005783">
    <property type="term" value="C:endoplasmic reticulum"/>
    <property type="evidence" value="ECO:0007669"/>
    <property type="project" value="TreeGrafter"/>
</dbReference>
<keyword evidence="1" id="KW-0143">Chaperone</keyword>
<dbReference type="GO" id="GO:0036503">
    <property type="term" value="P:ERAD pathway"/>
    <property type="evidence" value="ECO:0007669"/>
    <property type="project" value="TreeGrafter"/>
</dbReference>
<keyword evidence="4" id="KW-1185">Reference proteome</keyword>
<dbReference type="GeneID" id="54295136"/>
<feature type="non-terminal residue" evidence="3">
    <location>
        <position position="69"/>
    </location>
</feature>
<evidence type="ECO:0000256" key="1">
    <source>
        <dbReference type="ARBA" id="ARBA00023186"/>
    </source>
</evidence>
<evidence type="ECO:0000259" key="2">
    <source>
        <dbReference type="PROSITE" id="PS50076"/>
    </source>
</evidence>
<sequence>MAPPTLDPYVALGVSGTASFAEIKQAYRRFALQHHPDKNLYRKDATERFQRISAAWEILSDQTKRNAYD</sequence>
<dbReference type="InterPro" id="IPR001623">
    <property type="entry name" value="DnaJ_domain"/>
</dbReference>
<organism evidence="3 4">
    <name type="scientific">Aplosporella prunicola CBS 121167</name>
    <dbReference type="NCBI Taxonomy" id="1176127"/>
    <lineage>
        <taxon>Eukaryota</taxon>
        <taxon>Fungi</taxon>
        <taxon>Dikarya</taxon>
        <taxon>Ascomycota</taxon>
        <taxon>Pezizomycotina</taxon>
        <taxon>Dothideomycetes</taxon>
        <taxon>Dothideomycetes incertae sedis</taxon>
        <taxon>Botryosphaeriales</taxon>
        <taxon>Aplosporellaceae</taxon>
        <taxon>Aplosporella</taxon>
    </lineage>
</organism>
<dbReference type="GO" id="GO:0051087">
    <property type="term" value="F:protein-folding chaperone binding"/>
    <property type="evidence" value="ECO:0007669"/>
    <property type="project" value="TreeGrafter"/>
</dbReference>
<dbReference type="AlphaFoldDB" id="A0A6A6AYM8"/>
<dbReference type="Gene3D" id="1.10.287.110">
    <property type="entry name" value="DnaJ domain"/>
    <property type="match status" value="1"/>
</dbReference>
<dbReference type="PANTHER" id="PTHR44360:SF1">
    <property type="entry name" value="DNAJ HOMOLOG SUBFAMILY B MEMBER 9"/>
    <property type="match status" value="1"/>
</dbReference>
<dbReference type="InterPro" id="IPR051948">
    <property type="entry name" value="Hsp70_co-chaperone_J-domain"/>
</dbReference>